<dbReference type="InterPro" id="IPR011057">
    <property type="entry name" value="Mss4-like_sf"/>
</dbReference>
<dbReference type="InterPro" id="IPR006913">
    <property type="entry name" value="CENP-V/GFA"/>
</dbReference>
<gene>
    <name evidence="5" type="ORF">HDK90DRAFT_191272</name>
</gene>
<dbReference type="PANTHER" id="PTHR28620">
    <property type="entry name" value="CENTROMERE PROTEIN V"/>
    <property type="match status" value="1"/>
</dbReference>
<evidence type="ECO:0000256" key="3">
    <source>
        <dbReference type="ARBA" id="ARBA00022833"/>
    </source>
</evidence>
<dbReference type="PANTHER" id="PTHR28620:SF1">
    <property type="entry name" value="CENP-V_GFA DOMAIN-CONTAINING PROTEIN"/>
    <property type="match status" value="1"/>
</dbReference>
<keyword evidence="6" id="KW-1185">Reference proteome</keyword>
<evidence type="ECO:0000256" key="2">
    <source>
        <dbReference type="ARBA" id="ARBA00022723"/>
    </source>
</evidence>
<name>A0ABR1YXG7_9PEZI</name>
<evidence type="ECO:0000259" key="4">
    <source>
        <dbReference type="PROSITE" id="PS51891"/>
    </source>
</evidence>
<accession>A0ABR1YXG7</accession>
<evidence type="ECO:0000313" key="5">
    <source>
        <dbReference type="EMBL" id="KAK8240663.1"/>
    </source>
</evidence>
<dbReference type="Proteomes" id="UP001492380">
    <property type="component" value="Unassembled WGS sequence"/>
</dbReference>
<proteinExistence type="inferred from homology"/>
<comment type="caution">
    <text evidence="5">The sequence shown here is derived from an EMBL/GenBank/DDBJ whole genome shotgun (WGS) entry which is preliminary data.</text>
</comment>
<evidence type="ECO:0000256" key="1">
    <source>
        <dbReference type="ARBA" id="ARBA00005495"/>
    </source>
</evidence>
<comment type="similarity">
    <text evidence="1">Belongs to the Gfa family.</text>
</comment>
<dbReference type="Pfam" id="PF04828">
    <property type="entry name" value="GFA"/>
    <property type="match status" value="1"/>
</dbReference>
<dbReference type="Gene3D" id="2.170.150.70">
    <property type="match status" value="1"/>
</dbReference>
<keyword evidence="3" id="KW-0862">Zinc</keyword>
<dbReference type="PROSITE" id="PS51891">
    <property type="entry name" value="CENP_V_GFA"/>
    <property type="match status" value="1"/>
</dbReference>
<reference evidence="5 6" key="1">
    <citation type="submission" date="2024-04" db="EMBL/GenBank/DDBJ databases">
        <title>Phyllosticta paracitricarpa is synonymous to the EU quarantine fungus P. citricarpa based on phylogenomic analyses.</title>
        <authorList>
            <consortium name="Lawrence Berkeley National Laboratory"/>
            <person name="Van Ingen-Buijs V.A."/>
            <person name="Van Westerhoven A.C."/>
            <person name="Haridas S."/>
            <person name="Skiadas P."/>
            <person name="Martin F."/>
            <person name="Groenewald J.Z."/>
            <person name="Crous P.W."/>
            <person name="Seidl M.F."/>
        </authorList>
    </citation>
    <scope>NUCLEOTIDE SEQUENCE [LARGE SCALE GENOMIC DNA]</scope>
    <source>
        <strain evidence="5 6">CBS 123374</strain>
    </source>
</reference>
<protein>
    <recommendedName>
        <fullName evidence="4">CENP-V/GFA domain-containing protein</fullName>
    </recommendedName>
</protein>
<dbReference type="EMBL" id="JBBWRZ010000003">
    <property type="protein sequence ID" value="KAK8240663.1"/>
    <property type="molecule type" value="Genomic_DNA"/>
</dbReference>
<evidence type="ECO:0000313" key="6">
    <source>
        <dbReference type="Proteomes" id="UP001492380"/>
    </source>
</evidence>
<dbReference type="SUPFAM" id="SSF51316">
    <property type="entry name" value="Mss4-like"/>
    <property type="match status" value="1"/>
</dbReference>
<keyword evidence="2" id="KW-0479">Metal-binding</keyword>
<sequence>MTDNNNTATLNNPSNGSYDSEIWDKPKYAFPKATSESSTHSANCHCGAIRFRFTISPPLHEYPVICCNCSICARNGALLVYPNREDFVLERPTAEKQGVEGGWDKDGEVLGGYSFGDAKVSHRFCKKCGCSPFSTLVPGHWERFMEAMCEEVRELVPVNVRMITGLDLDALKLKKVDGWKMGTPKYELKD</sequence>
<feature type="domain" description="CENP-V/GFA" evidence="4">
    <location>
        <begin position="40"/>
        <end position="187"/>
    </location>
</feature>
<organism evidence="5 6">
    <name type="scientific">Phyllosticta capitalensis</name>
    <dbReference type="NCBI Taxonomy" id="121624"/>
    <lineage>
        <taxon>Eukaryota</taxon>
        <taxon>Fungi</taxon>
        <taxon>Dikarya</taxon>
        <taxon>Ascomycota</taxon>
        <taxon>Pezizomycotina</taxon>
        <taxon>Dothideomycetes</taxon>
        <taxon>Dothideomycetes incertae sedis</taxon>
        <taxon>Botryosphaeriales</taxon>
        <taxon>Phyllostictaceae</taxon>
        <taxon>Phyllosticta</taxon>
    </lineage>
</organism>
<dbReference type="InterPro" id="IPR052355">
    <property type="entry name" value="CENP-V-like"/>
</dbReference>